<feature type="non-terminal residue" evidence="1">
    <location>
        <position position="150"/>
    </location>
</feature>
<name>X1MBN1_9ZZZZ</name>
<reference evidence="1" key="1">
    <citation type="journal article" date="2014" name="Front. Microbiol.">
        <title>High frequency of phylogenetically diverse reductive dehalogenase-homologous genes in deep subseafloor sedimentary metagenomes.</title>
        <authorList>
            <person name="Kawai M."/>
            <person name="Futagami T."/>
            <person name="Toyoda A."/>
            <person name="Takaki Y."/>
            <person name="Nishi S."/>
            <person name="Hori S."/>
            <person name="Arai W."/>
            <person name="Tsubouchi T."/>
            <person name="Morono Y."/>
            <person name="Uchiyama I."/>
            <person name="Ito T."/>
            <person name="Fujiyama A."/>
            <person name="Inagaki F."/>
            <person name="Takami H."/>
        </authorList>
    </citation>
    <scope>NUCLEOTIDE SEQUENCE</scope>
    <source>
        <strain evidence="1">Expedition CK06-06</strain>
    </source>
</reference>
<accession>X1MBN1</accession>
<organism evidence="1">
    <name type="scientific">marine sediment metagenome</name>
    <dbReference type="NCBI Taxonomy" id="412755"/>
    <lineage>
        <taxon>unclassified sequences</taxon>
        <taxon>metagenomes</taxon>
        <taxon>ecological metagenomes</taxon>
    </lineage>
</organism>
<evidence type="ECO:0000313" key="1">
    <source>
        <dbReference type="EMBL" id="GAI03774.1"/>
    </source>
</evidence>
<protein>
    <submittedName>
        <fullName evidence="1">Uncharacterized protein</fullName>
    </submittedName>
</protein>
<dbReference type="EMBL" id="BARV01007112">
    <property type="protein sequence ID" value="GAI03774.1"/>
    <property type="molecule type" value="Genomic_DNA"/>
</dbReference>
<sequence>MATDAITALQNVIREELPKTINESLPKVAPIFSDIITTSVDVTRSKTDTASGIGRGWQVIHLYSTGLAGLIQNADPAGPGFIQETAPADPKQSHLMNMGTGASNVAIFPVAERAPHTATMKRTLTLHMITGNFNIPITWLQADALDATQI</sequence>
<gene>
    <name evidence="1" type="ORF">S06H3_14543</name>
</gene>
<dbReference type="AlphaFoldDB" id="X1MBN1"/>
<comment type="caution">
    <text evidence="1">The sequence shown here is derived from an EMBL/GenBank/DDBJ whole genome shotgun (WGS) entry which is preliminary data.</text>
</comment>
<proteinExistence type="predicted"/>